<keyword evidence="2" id="KW-1133">Transmembrane helix</keyword>
<accession>A0A930UBK2</accession>
<keyword evidence="2" id="KW-0812">Transmembrane</keyword>
<dbReference type="AlphaFoldDB" id="A0A930UBK2"/>
<evidence type="ECO:0000313" key="3">
    <source>
        <dbReference type="EMBL" id="MBF2734910.1"/>
    </source>
</evidence>
<proteinExistence type="predicted"/>
<feature type="transmembrane region" description="Helical" evidence="2">
    <location>
        <begin position="5"/>
        <end position="25"/>
    </location>
</feature>
<dbReference type="EMBL" id="JADHEI010000028">
    <property type="protein sequence ID" value="MBF2734910.1"/>
    <property type="molecule type" value="Genomic_DNA"/>
</dbReference>
<organism evidence="3 4">
    <name type="scientific">Candidatus Amphirhobacter heronislandensis</name>
    <dbReference type="NCBI Taxonomy" id="1732024"/>
    <lineage>
        <taxon>Bacteria</taxon>
        <taxon>Pseudomonadati</taxon>
        <taxon>Pseudomonadota</taxon>
        <taxon>Gammaproteobacteria</taxon>
        <taxon>Candidatus Tethybacterales</taxon>
        <taxon>Candidatus Tethybacteraceae</taxon>
        <taxon>Candidatus Amphirhobacter</taxon>
    </lineage>
</organism>
<gene>
    <name evidence="3" type="ORF">ISN26_02300</name>
</gene>
<feature type="compositionally biased region" description="Basic and acidic residues" evidence="1">
    <location>
        <begin position="263"/>
        <end position="274"/>
    </location>
</feature>
<dbReference type="Proteomes" id="UP000604381">
    <property type="component" value="Unassembled WGS sequence"/>
</dbReference>
<reference evidence="3" key="1">
    <citation type="submission" date="2020-10" db="EMBL/GenBank/DDBJ databases">
        <title>An improved Amphimedon queenslandica hologenome assembly reveals how three proteobacterial symbionts can extend the metabolic phenotypic of their marine sponge host.</title>
        <authorList>
            <person name="Degnan B."/>
            <person name="Degnan S."/>
            <person name="Xiang X."/>
        </authorList>
    </citation>
    <scope>NUCLEOTIDE SEQUENCE</scope>
    <source>
        <strain evidence="3">AqS2</strain>
    </source>
</reference>
<keyword evidence="4" id="KW-1185">Reference proteome</keyword>
<name>A0A930UBK2_9GAMM</name>
<sequence>MRALLYIAAAIFSAWVGGALLLWALDEQIALLSSQLLEQVEARAGSLKVVAAGAGLILCVLPFALLLRLRRAEYVLQDLIADLLINPKKTARRILENEEALEMGKGQNKVREGWLITEASPFYYLYDRSTIREYYFLQERAQELEKIALKIRDEKFPAAARDDAFMHASIAILNVDVVLPNRLTEAEIKILKEMREKSFRRGWNIFPSLTPSGCMHLNFSKPSEAAVRLKEKEGISLHEAGRRMGRDFFRERKESDFITISRARNESENYEKPRSIKSTSSKK</sequence>
<protein>
    <submittedName>
        <fullName evidence="3">Uncharacterized protein</fullName>
    </submittedName>
</protein>
<evidence type="ECO:0000256" key="2">
    <source>
        <dbReference type="SAM" id="Phobius"/>
    </source>
</evidence>
<evidence type="ECO:0000256" key="1">
    <source>
        <dbReference type="SAM" id="MobiDB-lite"/>
    </source>
</evidence>
<comment type="caution">
    <text evidence="3">The sequence shown here is derived from an EMBL/GenBank/DDBJ whole genome shotgun (WGS) entry which is preliminary data.</text>
</comment>
<feature type="region of interest" description="Disordered" evidence="1">
    <location>
        <begin position="262"/>
        <end position="283"/>
    </location>
</feature>
<keyword evidence="2" id="KW-0472">Membrane</keyword>
<feature type="transmembrane region" description="Helical" evidence="2">
    <location>
        <begin position="45"/>
        <end position="67"/>
    </location>
</feature>
<evidence type="ECO:0000313" key="4">
    <source>
        <dbReference type="Proteomes" id="UP000604381"/>
    </source>
</evidence>